<reference evidence="3 4" key="1">
    <citation type="submission" date="2018-04" db="EMBL/GenBank/DDBJ databases">
        <title>Genomic Encyclopedia of Archaeal and Bacterial Type Strains, Phase II (KMG-II): from individual species to whole genera.</title>
        <authorList>
            <person name="Goeker M."/>
        </authorList>
    </citation>
    <scope>NUCLEOTIDE SEQUENCE [LARGE SCALE GENOMIC DNA]</scope>
    <source>
        <strain evidence="3 4">DSM 25521</strain>
    </source>
</reference>
<dbReference type="Proteomes" id="UP000241808">
    <property type="component" value="Unassembled WGS sequence"/>
</dbReference>
<dbReference type="PANTHER" id="PTHR43283">
    <property type="entry name" value="BETA-LACTAMASE-RELATED"/>
    <property type="match status" value="1"/>
</dbReference>
<comment type="caution">
    <text evidence="3">The sequence shown here is derived from an EMBL/GenBank/DDBJ whole genome shotgun (WGS) entry which is preliminary data.</text>
</comment>
<dbReference type="InterPro" id="IPR012338">
    <property type="entry name" value="Beta-lactam/transpept-like"/>
</dbReference>
<dbReference type="Pfam" id="PF00144">
    <property type="entry name" value="Beta-lactamase"/>
    <property type="match status" value="1"/>
</dbReference>
<keyword evidence="4" id="KW-1185">Reference proteome</keyword>
<sequence>MTTAATPAPPPGPEASDPVALGWMTGFPPPPDKAITYADGSFRAFPQLRWSWSHVRQIVPTVNVWRGTGGPSPLPRAEQDLDALPVTTMGGEATTFARALVDTYADGIVVLHRGRIVFERYFGALKPHQPHIGMSVTKSFTGTLAGILVADGLIDPAAPVTAYVPELARSAFGDATVRQVMDMTTGLAYSEIYTDPSSDIFALRRANGMAPPLPGVPQPSLLEYLTTIAKQGEHDRVFAYKTVNTDVLAWVMRRASGLSLSELLSTRIWQPMGAEEDAHYTVDRLGIESGGGGLNTTTRDLARFGEVMRGGGSFNGRRLFPTSVVEAITCGGDPAKFAPAGYATLPGWSYRTQWWVSHDPHGAYMARGVHGQSLYIDPKAEVVIARYASHPAAGNVANDPITLPAFRAVAMALMG</sequence>
<evidence type="ECO:0000313" key="3">
    <source>
        <dbReference type="EMBL" id="PTM60959.1"/>
    </source>
</evidence>
<dbReference type="EMBL" id="PZZL01000002">
    <property type="protein sequence ID" value="PTM60959.1"/>
    <property type="molecule type" value="Genomic_DNA"/>
</dbReference>
<dbReference type="InterPro" id="IPR050789">
    <property type="entry name" value="Diverse_Enzym_Activities"/>
</dbReference>
<evidence type="ECO:0000256" key="1">
    <source>
        <dbReference type="SAM" id="MobiDB-lite"/>
    </source>
</evidence>
<gene>
    <name evidence="3" type="ORF">C8P69_102344</name>
</gene>
<name>A0A2T4ZGB0_9HYPH</name>
<feature type="region of interest" description="Disordered" evidence="1">
    <location>
        <begin position="1"/>
        <end position="20"/>
    </location>
</feature>
<dbReference type="PANTHER" id="PTHR43283:SF7">
    <property type="entry name" value="BETA-LACTAMASE-RELATED DOMAIN-CONTAINING PROTEIN"/>
    <property type="match status" value="1"/>
</dbReference>
<accession>A0A2T4ZGB0</accession>
<dbReference type="SUPFAM" id="SSF56601">
    <property type="entry name" value="beta-lactamase/transpeptidase-like"/>
    <property type="match status" value="1"/>
</dbReference>
<feature type="domain" description="Beta-lactamase-related" evidence="2">
    <location>
        <begin position="107"/>
        <end position="391"/>
    </location>
</feature>
<dbReference type="Gene3D" id="3.40.710.10">
    <property type="entry name" value="DD-peptidase/beta-lactamase superfamily"/>
    <property type="match status" value="1"/>
</dbReference>
<evidence type="ECO:0000313" key="4">
    <source>
        <dbReference type="Proteomes" id="UP000241808"/>
    </source>
</evidence>
<dbReference type="AlphaFoldDB" id="A0A2T4ZGB0"/>
<dbReference type="InterPro" id="IPR001466">
    <property type="entry name" value="Beta-lactam-related"/>
</dbReference>
<protein>
    <recommendedName>
        <fullName evidence="2">Beta-lactamase-related domain-containing protein</fullName>
    </recommendedName>
</protein>
<proteinExistence type="predicted"/>
<organism evidence="3 4">
    <name type="scientific">Phreatobacter oligotrophus</name>
    <dbReference type="NCBI Taxonomy" id="1122261"/>
    <lineage>
        <taxon>Bacteria</taxon>
        <taxon>Pseudomonadati</taxon>
        <taxon>Pseudomonadota</taxon>
        <taxon>Alphaproteobacteria</taxon>
        <taxon>Hyphomicrobiales</taxon>
        <taxon>Phreatobacteraceae</taxon>
        <taxon>Phreatobacter</taxon>
    </lineage>
</organism>
<evidence type="ECO:0000259" key="2">
    <source>
        <dbReference type="Pfam" id="PF00144"/>
    </source>
</evidence>
<dbReference type="OrthoDB" id="9814204at2"/>
<dbReference type="RefSeq" id="WP_108174887.1">
    <property type="nucleotide sequence ID" value="NZ_PZZL01000002.1"/>
</dbReference>